<dbReference type="PANTHER" id="PTHR33233">
    <property type="entry name" value="ENDONUCLEASE/EXONUCLEASE/PHOSPHATASE"/>
    <property type="match status" value="1"/>
</dbReference>
<organism evidence="1">
    <name type="scientific">Sesamum calycinum</name>
    <dbReference type="NCBI Taxonomy" id="2727403"/>
    <lineage>
        <taxon>Eukaryota</taxon>
        <taxon>Viridiplantae</taxon>
        <taxon>Streptophyta</taxon>
        <taxon>Embryophyta</taxon>
        <taxon>Tracheophyta</taxon>
        <taxon>Spermatophyta</taxon>
        <taxon>Magnoliopsida</taxon>
        <taxon>eudicotyledons</taxon>
        <taxon>Gunneridae</taxon>
        <taxon>Pentapetalae</taxon>
        <taxon>asterids</taxon>
        <taxon>lamiids</taxon>
        <taxon>Lamiales</taxon>
        <taxon>Pedaliaceae</taxon>
        <taxon>Sesamum</taxon>
    </lineage>
</organism>
<evidence type="ECO:0008006" key="2">
    <source>
        <dbReference type="Google" id="ProtNLM"/>
    </source>
</evidence>
<accession>A0AAW2RTM1</accession>
<dbReference type="EMBL" id="JACGWM010000003">
    <property type="protein sequence ID" value="KAL0383209.1"/>
    <property type="molecule type" value="Genomic_DNA"/>
</dbReference>
<sequence length="111" mass="12712">MQACFEFKEDDISLILVWATLPSLSLKCWHSNALGKIRSRLGTPIAKDSLMIKMERVLYVRNLVEVNESKKLVDQVEFILLNGIARKQSIVYEFTPMFCSACNCFGYLKDS</sequence>
<gene>
    <name evidence="1" type="ORF">Scaly_0608200</name>
</gene>
<reference evidence="1" key="2">
    <citation type="journal article" date="2024" name="Plant">
        <title>Genomic evolution and insights into agronomic trait innovations of Sesamum species.</title>
        <authorList>
            <person name="Miao H."/>
            <person name="Wang L."/>
            <person name="Qu L."/>
            <person name="Liu H."/>
            <person name="Sun Y."/>
            <person name="Le M."/>
            <person name="Wang Q."/>
            <person name="Wei S."/>
            <person name="Zheng Y."/>
            <person name="Lin W."/>
            <person name="Duan Y."/>
            <person name="Cao H."/>
            <person name="Xiong S."/>
            <person name="Wang X."/>
            <person name="Wei L."/>
            <person name="Li C."/>
            <person name="Ma Q."/>
            <person name="Ju M."/>
            <person name="Zhao R."/>
            <person name="Li G."/>
            <person name="Mu C."/>
            <person name="Tian Q."/>
            <person name="Mei H."/>
            <person name="Zhang T."/>
            <person name="Gao T."/>
            <person name="Zhang H."/>
        </authorList>
    </citation>
    <scope>NUCLEOTIDE SEQUENCE</scope>
    <source>
        <strain evidence="1">KEN8</strain>
    </source>
</reference>
<comment type="caution">
    <text evidence="1">The sequence shown here is derived from an EMBL/GenBank/DDBJ whole genome shotgun (WGS) entry which is preliminary data.</text>
</comment>
<reference evidence="1" key="1">
    <citation type="submission" date="2020-06" db="EMBL/GenBank/DDBJ databases">
        <authorList>
            <person name="Li T."/>
            <person name="Hu X."/>
            <person name="Zhang T."/>
            <person name="Song X."/>
            <person name="Zhang H."/>
            <person name="Dai N."/>
            <person name="Sheng W."/>
            <person name="Hou X."/>
            <person name="Wei L."/>
        </authorList>
    </citation>
    <scope>NUCLEOTIDE SEQUENCE</scope>
    <source>
        <strain evidence="1">KEN8</strain>
        <tissue evidence="1">Leaf</tissue>
    </source>
</reference>
<dbReference type="PANTHER" id="PTHR33233:SF14">
    <property type="entry name" value="ENDONUCLEASE_EXONUCLEASE_PHOSPHATASE"/>
    <property type="match status" value="1"/>
</dbReference>
<proteinExistence type="predicted"/>
<dbReference type="AlphaFoldDB" id="A0AAW2RTM1"/>
<protein>
    <recommendedName>
        <fullName evidence="2">DUF4283 domain-containing protein</fullName>
    </recommendedName>
</protein>
<name>A0AAW2RTM1_9LAMI</name>
<evidence type="ECO:0000313" key="1">
    <source>
        <dbReference type="EMBL" id="KAL0383209.1"/>
    </source>
</evidence>